<name>A0A0K0CVV7_ANGCA</name>
<comment type="subcellular location">
    <subcellularLocation>
        <location evidence="1">Cytoplasm</location>
        <location evidence="1">Cytoskeleton</location>
    </subcellularLocation>
</comment>
<evidence type="ECO:0000259" key="4">
    <source>
        <dbReference type="PROSITE" id="PS51460"/>
    </source>
</evidence>
<accession>A0A0K0CVV7</accession>
<dbReference type="AlphaFoldDB" id="A0A0K0CVV7"/>
<protein>
    <submittedName>
        <fullName evidence="6">GAR domain-containing protein</fullName>
    </submittedName>
</protein>
<reference evidence="6" key="2">
    <citation type="submission" date="2017-02" db="UniProtKB">
        <authorList>
            <consortium name="WormBaseParasite"/>
        </authorList>
    </citation>
    <scope>IDENTIFICATION</scope>
</reference>
<evidence type="ECO:0000256" key="3">
    <source>
        <dbReference type="ARBA" id="ARBA00023212"/>
    </source>
</evidence>
<dbReference type="SMART" id="SM00243">
    <property type="entry name" value="GAS2"/>
    <property type="match status" value="1"/>
</dbReference>
<dbReference type="GO" id="GO:0031122">
    <property type="term" value="P:cytoplasmic microtubule organization"/>
    <property type="evidence" value="ECO:0007669"/>
    <property type="project" value="TreeGrafter"/>
</dbReference>
<dbReference type="SUPFAM" id="SSF143575">
    <property type="entry name" value="GAS2 domain-like"/>
    <property type="match status" value="1"/>
</dbReference>
<dbReference type="GO" id="GO:0042060">
    <property type="term" value="P:wound healing"/>
    <property type="evidence" value="ECO:0007669"/>
    <property type="project" value="TreeGrafter"/>
</dbReference>
<reference evidence="5" key="1">
    <citation type="submission" date="2012-09" db="EMBL/GenBank/DDBJ databases">
        <authorList>
            <person name="Martin A.A."/>
        </authorList>
    </citation>
    <scope>NUCLEOTIDE SEQUENCE</scope>
</reference>
<dbReference type="Proteomes" id="UP000035642">
    <property type="component" value="Unassembled WGS sequence"/>
</dbReference>
<evidence type="ECO:0000256" key="2">
    <source>
        <dbReference type="ARBA" id="ARBA00022490"/>
    </source>
</evidence>
<dbReference type="InterPro" id="IPR036534">
    <property type="entry name" value="GAR_dom_sf"/>
</dbReference>
<dbReference type="Pfam" id="PF02187">
    <property type="entry name" value="GAS2"/>
    <property type="match status" value="1"/>
</dbReference>
<dbReference type="GO" id="GO:0005737">
    <property type="term" value="C:cytoplasm"/>
    <property type="evidence" value="ECO:0007669"/>
    <property type="project" value="TreeGrafter"/>
</dbReference>
<dbReference type="PANTHER" id="PTHR23169">
    <property type="entry name" value="ENVOPLAKIN"/>
    <property type="match status" value="1"/>
</dbReference>
<keyword evidence="2" id="KW-0963">Cytoplasm</keyword>
<dbReference type="Gene3D" id="3.30.920.20">
    <property type="entry name" value="Gas2-like domain"/>
    <property type="match status" value="1"/>
</dbReference>
<evidence type="ECO:0000313" key="5">
    <source>
        <dbReference type="Proteomes" id="UP000035642"/>
    </source>
</evidence>
<proteinExistence type="predicted"/>
<dbReference type="GO" id="GO:0005198">
    <property type="term" value="F:structural molecule activity"/>
    <property type="evidence" value="ECO:0007669"/>
    <property type="project" value="TreeGrafter"/>
</dbReference>
<dbReference type="PROSITE" id="PS51460">
    <property type="entry name" value="GAR"/>
    <property type="match status" value="1"/>
</dbReference>
<dbReference type="WBParaSite" id="ACAC_0000150901-mRNA-1">
    <property type="protein sequence ID" value="ACAC_0000150901-mRNA-1"/>
    <property type="gene ID" value="ACAC_0000150901"/>
</dbReference>
<dbReference type="GO" id="GO:0045104">
    <property type="term" value="P:intermediate filament cytoskeleton organization"/>
    <property type="evidence" value="ECO:0007669"/>
    <property type="project" value="InterPro"/>
</dbReference>
<dbReference type="SUPFAM" id="SSF47473">
    <property type="entry name" value="EF-hand"/>
    <property type="match status" value="1"/>
</dbReference>
<organism evidence="5 6">
    <name type="scientific">Angiostrongylus cantonensis</name>
    <name type="common">Rat lungworm</name>
    <dbReference type="NCBI Taxonomy" id="6313"/>
    <lineage>
        <taxon>Eukaryota</taxon>
        <taxon>Metazoa</taxon>
        <taxon>Ecdysozoa</taxon>
        <taxon>Nematoda</taxon>
        <taxon>Chromadorea</taxon>
        <taxon>Rhabditida</taxon>
        <taxon>Rhabditina</taxon>
        <taxon>Rhabditomorpha</taxon>
        <taxon>Strongyloidea</taxon>
        <taxon>Metastrongylidae</taxon>
        <taxon>Angiostrongylus</taxon>
    </lineage>
</organism>
<evidence type="ECO:0000256" key="1">
    <source>
        <dbReference type="ARBA" id="ARBA00004245"/>
    </source>
</evidence>
<dbReference type="STRING" id="6313.A0A0K0CVV7"/>
<sequence length="236" mass="27671">LEGQRQMLEEMRRLEGWRWEVWKEHYVEWNDHRKVFKVVVMFPIFQLTFAIQARVTDLFRRIDRTHTGNVPRELFIDGILASKFPTSGLEMNKVADLFDKGDGLISSKEFIDALRFDRIRELKPLTEHEKVNEEITKQKNACSCCQQFKIEKFGETQIKRMVRILRSTVMVRVGGGWEALDVFLSKHDPCRTRGRLNIEMFYKDVAPSNAIDTMRAFTKGRHRSTASRNVSGNTED</sequence>
<keyword evidence="5" id="KW-1185">Reference proteome</keyword>
<dbReference type="InterPro" id="IPR043197">
    <property type="entry name" value="Plakin"/>
</dbReference>
<dbReference type="InterPro" id="IPR003108">
    <property type="entry name" value="GAR_dom"/>
</dbReference>
<dbReference type="GO" id="GO:0016020">
    <property type="term" value="C:membrane"/>
    <property type="evidence" value="ECO:0007669"/>
    <property type="project" value="TreeGrafter"/>
</dbReference>
<feature type="domain" description="GAR" evidence="4">
    <location>
        <begin position="126"/>
        <end position="191"/>
    </location>
</feature>
<dbReference type="GO" id="GO:0005882">
    <property type="term" value="C:intermediate filament"/>
    <property type="evidence" value="ECO:0007669"/>
    <property type="project" value="TreeGrafter"/>
</dbReference>
<dbReference type="GO" id="GO:0008017">
    <property type="term" value="F:microtubule binding"/>
    <property type="evidence" value="ECO:0007669"/>
    <property type="project" value="InterPro"/>
</dbReference>
<dbReference type="GO" id="GO:0030056">
    <property type="term" value="C:hemidesmosome"/>
    <property type="evidence" value="ECO:0007669"/>
    <property type="project" value="TreeGrafter"/>
</dbReference>
<dbReference type="InterPro" id="IPR011992">
    <property type="entry name" value="EF-hand-dom_pair"/>
</dbReference>
<evidence type="ECO:0000313" key="6">
    <source>
        <dbReference type="WBParaSite" id="ACAC_0000150901-mRNA-1"/>
    </source>
</evidence>
<dbReference type="PANTHER" id="PTHR23169:SF23">
    <property type="entry name" value="SHORT STOP, ISOFORM H"/>
    <property type="match status" value="1"/>
</dbReference>
<keyword evidence="3" id="KW-0206">Cytoskeleton</keyword>